<proteinExistence type="predicted"/>
<evidence type="ECO:0000313" key="3">
    <source>
        <dbReference type="Proteomes" id="UP000241462"/>
    </source>
</evidence>
<keyword evidence="3" id="KW-1185">Reference proteome</keyword>
<keyword evidence="1" id="KW-0472">Membrane</keyword>
<dbReference type="AlphaFoldDB" id="A0A2T3A5K6"/>
<gene>
    <name evidence="2" type="ORF">BD289DRAFT_288644</name>
</gene>
<name>A0A2T3A5K6_9PEZI</name>
<evidence type="ECO:0000256" key="1">
    <source>
        <dbReference type="SAM" id="Phobius"/>
    </source>
</evidence>
<accession>A0A2T3A5K6</accession>
<keyword evidence="1" id="KW-1133">Transmembrane helix</keyword>
<sequence>MVLMESHRALVLGSMWHEADKRKWFQGLAKHLEAVYFFACYWLLGSPSNWNRPKAGGGKMGCPRQPCRYCSWDLPAVGHKRHAWKTKQTPWKEGEGKATRSDDAPISWRPVCSVRASMLRRVHVSWMVQKHLVIYLLQVGPFTPFTHLLVVFAFLADDRNVTSRGFLSLYLGPKVSARWQHMALAPSRWVPLERDKKVETSFAASSTVVQWYRLCWQWERVLFTLGCGRTKGN</sequence>
<organism evidence="2 3">
    <name type="scientific">Coniella lustricola</name>
    <dbReference type="NCBI Taxonomy" id="2025994"/>
    <lineage>
        <taxon>Eukaryota</taxon>
        <taxon>Fungi</taxon>
        <taxon>Dikarya</taxon>
        <taxon>Ascomycota</taxon>
        <taxon>Pezizomycotina</taxon>
        <taxon>Sordariomycetes</taxon>
        <taxon>Sordariomycetidae</taxon>
        <taxon>Diaporthales</taxon>
        <taxon>Schizoparmaceae</taxon>
        <taxon>Coniella</taxon>
    </lineage>
</organism>
<dbReference type="InParanoid" id="A0A2T3A5K6"/>
<keyword evidence="1" id="KW-0812">Transmembrane</keyword>
<dbReference type="EMBL" id="KZ678463">
    <property type="protein sequence ID" value="PSR83248.1"/>
    <property type="molecule type" value="Genomic_DNA"/>
</dbReference>
<protein>
    <submittedName>
        <fullName evidence="2">Uncharacterized protein</fullName>
    </submittedName>
</protein>
<evidence type="ECO:0000313" key="2">
    <source>
        <dbReference type="EMBL" id="PSR83248.1"/>
    </source>
</evidence>
<dbReference type="Proteomes" id="UP000241462">
    <property type="component" value="Unassembled WGS sequence"/>
</dbReference>
<reference evidence="2 3" key="1">
    <citation type="journal article" date="2018" name="Mycol. Prog.">
        <title>Coniella lustricola, a new species from submerged detritus.</title>
        <authorList>
            <person name="Raudabaugh D.B."/>
            <person name="Iturriaga T."/>
            <person name="Carver A."/>
            <person name="Mondo S."/>
            <person name="Pangilinan J."/>
            <person name="Lipzen A."/>
            <person name="He G."/>
            <person name="Amirebrahimi M."/>
            <person name="Grigoriev I.V."/>
            <person name="Miller A.N."/>
        </authorList>
    </citation>
    <scope>NUCLEOTIDE SEQUENCE [LARGE SCALE GENOMIC DNA]</scope>
    <source>
        <strain evidence="2 3">B22-T-1</strain>
    </source>
</reference>
<feature type="transmembrane region" description="Helical" evidence="1">
    <location>
        <begin position="132"/>
        <end position="156"/>
    </location>
</feature>